<evidence type="ECO:0000256" key="10">
    <source>
        <dbReference type="RuleBase" id="RU361203"/>
    </source>
</evidence>
<dbReference type="GO" id="GO:0005576">
    <property type="term" value="C:extracellular region"/>
    <property type="evidence" value="ECO:0007669"/>
    <property type="project" value="UniProtKB-SubCell"/>
</dbReference>
<dbReference type="InterPro" id="IPR029052">
    <property type="entry name" value="Metallo-depent_PP-like"/>
</dbReference>
<protein>
    <recommendedName>
        <fullName evidence="10">Purple acid phosphatase</fullName>
        <ecNumber evidence="10">3.1.3.2</ecNumber>
    </recommendedName>
</protein>
<dbReference type="InterPro" id="IPR004843">
    <property type="entry name" value="Calcineurin-like_PHP"/>
</dbReference>
<evidence type="ECO:0000256" key="5">
    <source>
        <dbReference type="ARBA" id="ARBA00011738"/>
    </source>
</evidence>
<dbReference type="Pfam" id="PF00149">
    <property type="entry name" value="Metallophos"/>
    <property type="match status" value="1"/>
</dbReference>
<dbReference type="AlphaFoldDB" id="A0AAV1RV43"/>
<dbReference type="Gene3D" id="2.60.40.380">
    <property type="entry name" value="Purple acid phosphatase-like, N-terminal"/>
    <property type="match status" value="1"/>
</dbReference>
<dbReference type="SUPFAM" id="SSF56300">
    <property type="entry name" value="Metallo-dependent phosphatases"/>
    <property type="match status" value="1"/>
</dbReference>
<comment type="cofactor">
    <cofactor evidence="2">
        <name>Fe cation</name>
        <dbReference type="ChEBI" id="CHEBI:24875"/>
    </cofactor>
</comment>
<dbReference type="InterPro" id="IPR041792">
    <property type="entry name" value="MPP_PAP"/>
</dbReference>
<dbReference type="InterPro" id="IPR025733">
    <property type="entry name" value="PAPs_C"/>
</dbReference>
<evidence type="ECO:0000256" key="4">
    <source>
        <dbReference type="ARBA" id="ARBA00008723"/>
    </source>
</evidence>
<dbReference type="SUPFAM" id="SSF49363">
    <property type="entry name" value="Purple acid phosphatase, N-terminal domain"/>
    <property type="match status" value="1"/>
</dbReference>
<organism evidence="14 15">
    <name type="scientific">Dovyalis caffra</name>
    <dbReference type="NCBI Taxonomy" id="77055"/>
    <lineage>
        <taxon>Eukaryota</taxon>
        <taxon>Viridiplantae</taxon>
        <taxon>Streptophyta</taxon>
        <taxon>Embryophyta</taxon>
        <taxon>Tracheophyta</taxon>
        <taxon>Spermatophyta</taxon>
        <taxon>Magnoliopsida</taxon>
        <taxon>eudicotyledons</taxon>
        <taxon>Gunneridae</taxon>
        <taxon>Pentapetalae</taxon>
        <taxon>rosids</taxon>
        <taxon>fabids</taxon>
        <taxon>Malpighiales</taxon>
        <taxon>Salicaceae</taxon>
        <taxon>Flacourtieae</taxon>
        <taxon>Dovyalis</taxon>
    </lineage>
</organism>
<dbReference type="PANTHER" id="PTHR45778:SF3">
    <property type="entry name" value="PURPLE ACID PHOSPHATASE"/>
    <property type="match status" value="1"/>
</dbReference>
<evidence type="ECO:0000256" key="9">
    <source>
        <dbReference type="ARBA" id="ARBA00023180"/>
    </source>
</evidence>
<evidence type="ECO:0000256" key="1">
    <source>
        <dbReference type="ARBA" id="ARBA00001947"/>
    </source>
</evidence>
<evidence type="ECO:0000256" key="7">
    <source>
        <dbReference type="ARBA" id="ARBA00022729"/>
    </source>
</evidence>
<dbReference type="EMBL" id="CAWUPB010001157">
    <property type="protein sequence ID" value="CAK7339402.1"/>
    <property type="molecule type" value="Genomic_DNA"/>
</dbReference>
<feature type="domain" description="Calcineurin-like phosphoesterase" evidence="11">
    <location>
        <begin position="117"/>
        <end position="329"/>
    </location>
</feature>
<evidence type="ECO:0000259" key="12">
    <source>
        <dbReference type="Pfam" id="PF14008"/>
    </source>
</evidence>
<keyword evidence="15" id="KW-1185">Reference proteome</keyword>
<keyword evidence="6" id="KW-0964">Secreted</keyword>
<dbReference type="GO" id="GO:0003993">
    <property type="term" value="F:acid phosphatase activity"/>
    <property type="evidence" value="ECO:0007669"/>
    <property type="project" value="UniProtKB-EC"/>
</dbReference>
<dbReference type="InterPro" id="IPR008963">
    <property type="entry name" value="Purple_acid_Pase-like_N"/>
</dbReference>
<comment type="subunit">
    <text evidence="5">Homodimer.</text>
</comment>
<dbReference type="CDD" id="cd00839">
    <property type="entry name" value="MPP_PAPs"/>
    <property type="match status" value="1"/>
</dbReference>
<evidence type="ECO:0000256" key="3">
    <source>
        <dbReference type="ARBA" id="ARBA00004613"/>
    </source>
</evidence>
<comment type="subcellular location">
    <subcellularLocation>
        <location evidence="3">Secreted</location>
    </subcellularLocation>
</comment>
<evidence type="ECO:0000256" key="2">
    <source>
        <dbReference type="ARBA" id="ARBA00001962"/>
    </source>
</evidence>
<dbReference type="InterPro" id="IPR015914">
    <property type="entry name" value="PAPs_N"/>
</dbReference>
<dbReference type="Pfam" id="PF14008">
    <property type="entry name" value="Metallophos_C"/>
    <property type="match status" value="1"/>
</dbReference>
<feature type="domain" description="Purple acid phosphatase C-terminal" evidence="12">
    <location>
        <begin position="361"/>
        <end position="418"/>
    </location>
</feature>
<keyword evidence="9" id="KW-0325">Glycoprotein</keyword>
<keyword evidence="7" id="KW-0732">Signal</keyword>
<dbReference type="GO" id="GO:0046872">
    <property type="term" value="F:metal ion binding"/>
    <property type="evidence" value="ECO:0007669"/>
    <property type="project" value="InterPro"/>
</dbReference>
<comment type="caution">
    <text evidence="14">The sequence shown here is derived from an EMBL/GenBank/DDBJ whole genome shotgun (WGS) entry which is preliminary data.</text>
</comment>
<dbReference type="Pfam" id="PF16656">
    <property type="entry name" value="Pur_ac_phosph_N"/>
    <property type="match status" value="1"/>
</dbReference>
<reference evidence="14 15" key="1">
    <citation type="submission" date="2024-01" db="EMBL/GenBank/DDBJ databases">
        <authorList>
            <person name="Waweru B."/>
        </authorList>
    </citation>
    <scope>NUCLEOTIDE SEQUENCE [LARGE SCALE GENOMIC DNA]</scope>
</reference>
<evidence type="ECO:0000313" key="14">
    <source>
        <dbReference type="EMBL" id="CAK7339402.1"/>
    </source>
</evidence>
<keyword evidence="8" id="KW-0862">Zinc</keyword>
<proteinExistence type="inferred from homology"/>
<keyword evidence="10" id="KW-0378">Hydrolase</keyword>
<feature type="domain" description="Purple acid phosphatase N-terminal" evidence="13">
    <location>
        <begin position="19"/>
        <end position="108"/>
    </location>
</feature>
<comment type="similarity">
    <text evidence="4 10">Belongs to the metallophosphoesterase superfamily. Purple acid phosphatase family.</text>
</comment>
<evidence type="ECO:0000259" key="13">
    <source>
        <dbReference type="Pfam" id="PF16656"/>
    </source>
</evidence>
<gene>
    <name evidence="14" type="ORF">DCAF_LOCUS14453</name>
</gene>
<evidence type="ECO:0000259" key="11">
    <source>
        <dbReference type="Pfam" id="PF00149"/>
    </source>
</evidence>
<dbReference type="Gene3D" id="3.60.21.10">
    <property type="match status" value="1"/>
</dbReference>
<evidence type="ECO:0000313" key="15">
    <source>
        <dbReference type="Proteomes" id="UP001314170"/>
    </source>
</evidence>
<dbReference type="Proteomes" id="UP001314170">
    <property type="component" value="Unassembled WGS sequence"/>
</dbReference>
<name>A0AAV1RV43_9ROSI</name>
<evidence type="ECO:0000256" key="8">
    <source>
        <dbReference type="ARBA" id="ARBA00022833"/>
    </source>
</evidence>
<comment type="catalytic activity">
    <reaction evidence="10">
        <text>a phosphate monoester + H2O = an alcohol + phosphate</text>
        <dbReference type="Rhea" id="RHEA:15017"/>
        <dbReference type="ChEBI" id="CHEBI:15377"/>
        <dbReference type="ChEBI" id="CHEBI:30879"/>
        <dbReference type="ChEBI" id="CHEBI:43474"/>
        <dbReference type="ChEBI" id="CHEBI:67140"/>
        <dbReference type="EC" id="3.1.3.2"/>
    </reaction>
</comment>
<accession>A0AAV1RV43</accession>
<sequence length="426" mass="47613">MDISQAQIPQQHRYVTLLDAMRLTWVSGSKEPQGVQYADGKTLTSTVTTFSQDDMCTSALPSPAKDFGWHDPGFIHSAVMTGLSHSTAYSYRYGSDSVGWSDKIQFRTPPAGGSDELKFLAFGDMGKAPLDPSAEHYIQPGSLSVIKAMTDEVESGNVDSIFHIGDISYATGFLVEWDFFLHLISRPASQVSYMTAIGNHERDYVDSGSVYVTPDSGGECGVAYETYFPMPTPAKDKPWYSIEQGPVHFTVISTEHDWTANSEQYEWMKKDMSSVDRSKTPWLIFTGHRPMYSSTDGLFTIDDKFTKAVEPLLVQYKADMVLFGHVHNYERTCSVYESNCLAMPTKDRNGIDTYDHSNYSAPVQAVIGMAGFSLDKFSEPGSWSLKRISEFGYLRGHATREEINLEFVDSNARQVQDSFRITKGQN</sequence>
<dbReference type="PANTHER" id="PTHR45778">
    <property type="entry name" value="PURPLE ACID PHOSPHATASE-RELATED"/>
    <property type="match status" value="1"/>
</dbReference>
<evidence type="ECO:0000256" key="6">
    <source>
        <dbReference type="ARBA" id="ARBA00022525"/>
    </source>
</evidence>
<comment type="cofactor">
    <cofactor evidence="1">
        <name>Zn(2+)</name>
        <dbReference type="ChEBI" id="CHEBI:29105"/>
    </cofactor>
</comment>
<dbReference type="EC" id="3.1.3.2" evidence="10"/>